<gene>
    <name evidence="2" type="ORF">KVT40_000590</name>
</gene>
<feature type="compositionally biased region" description="Low complexity" evidence="1">
    <location>
        <begin position="48"/>
        <end position="62"/>
    </location>
</feature>
<feature type="compositionally biased region" description="Low complexity" evidence="1">
    <location>
        <begin position="90"/>
        <end position="101"/>
    </location>
</feature>
<feature type="compositionally biased region" description="Polar residues" evidence="1">
    <location>
        <begin position="1"/>
        <end position="14"/>
    </location>
</feature>
<evidence type="ECO:0000256" key="1">
    <source>
        <dbReference type="SAM" id="MobiDB-lite"/>
    </source>
</evidence>
<feature type="compositionally biased region" description="Pro residues" evidence="1">
    <location>
        <begin position="63"/>
        <end position="76"/>
    </location>
</feature>
<accession>A0A8K0LCB8</accession>
<dbReference type="EMBL" id="JAESVG020000001">
    <property type="protein sequence ID" value="KAG8631450.1"/>
    <property type="molecule type" value="Genomic_DNA"/>
</dbReference>
<name>A0A8K0LCB8_9PEZI</name>
<evidence type="ECO:0000313" key="2">
    <source>
        <dbReference type="EMBL" id="KAG8631450.1"/>
    </source>
</evidence>
<feature type="region of interest" description="Disordered" evidence="1">
    <location>
        <begin position="1"/>
        <end position="101"/>
    </location>
</feature>
<protein>
    <submittedName>
        <fullName evidence="2">Uncharacterized protein</fullName>
    </submittedName>
</protein>
<evidence type="ECO:0000313" key="3">
    <source>
        <dbReference type="Proteomes" id="UP000809789"/>
    </source>
</evidence>
<dbReference type="Proteomes" id="UP000809789">
    <property type="component" value="Unassembled WGS sequence"/>
</dbReference>
<organism evidence="2 3">
    <name type="scientific">Elsinoe batatas</name>
    <dbReference type="NCBI Taxonomy" id="2601811"/>
    <lineage>
        <taxon>Eukaryota</taxon>
        <taxon>Fungi</taxon>
        <taxon>Dikarya</taxon>
        <taxon>Ascomycota</taxon>
        <taxon>Pezizomycotina</taxon>
        <taxon>Dothideomycetes</taxon>
        <taxon>Dothideomycetidae</taxon>
        <taxon>Myriangiales</taxon>
        <taxon>Elsinoaceae</taxon>
        <taxon>Elsinoe</taxon>
    </lineage>
</organism>
<dbReference type="AlphaFoldDB" id="A0A8K0LCB8"/>
<keyword evidence="3" id="KW-1185">Reference proteome</keyword>
<proteinExistence type="predicted"/>
<reference evidence="2" key="1">
    <citation type="submission" date="2021-07" db="EMBL/GenBank/DDBJ databases">
        <title>Elsinoe batatas strain:CRI-CJ2 Genome sequencing and assembly.</title>
        <authorList>
            <person name="Huang L."/>
        </authorList>
    </citation>
    <scope>NUCLEOTIDE SEQUENCE</scope>
    <source>
        <strain evidence="2">CRI-CJ2</strain>
    </source>
</reference>
<sequence length="200" mass="21202">MGRFTRSTSPSPTAGPSFPPSIPRKRPHQADTHGLYPDSGYNSTEDASSSLPTPAPTSYTTNPSPPSDTPSPPPVSLRPSTPSSDDGDIPELSLGPSLLPTPSVEAIRVGDKRQFTVVVHPKPKVKVTFSLEAVVTGESAGDYPVREGVKGFVRRQMGKCKGVAAKMMAGKGEDDEEEVEMSVLGKGQRSLGTRVMQQSQ</sequence>
<comment type="caution">
    <text evidence="2">The sequence shown here is derived from an EMBL/GenBank/DDBJ whole genome shotgun (WGS) entry which is preliminary data.</text>
</comment>